<dbReference type="EMBL" id="JANPWB010000008">
    <property type="protein sequence ID" value="KAJ1163609.1"/>
    <property type="molecule type" value="Genomic_DNA"/>
</dbReference>
<dbReference type="Proteomes" id="UP001066276">
    <property type="component" value="Chromosome 4_2"/>
</dbReference>
<name>A0AAV7SHV1_PLEWA</name>
<dbReference type="AlphaFoldDB" id="A0AAV7SHV1"/>
<organism evidence="1 2">
    <name type="scientific">Pleurodeles waltl</name>
    <name type="common">Iberian ribbed newt</name>
    <dbReference type="NCBI Taxonomy" id="8319"/>
    <lineage>
        <taxon>Eukaryota</taxon>
        <taxon>Metazoa</taxon>
        <taxon>Chordata</taxon>
        <taxon>Craniata</taxon>
        <taxon>Vertebrata</taxon>
        <taxon>Euteleostomi</taxon>
        <taxon>Amphibia</taxon>
        <taxon>Batrachia</taxon>
        <taxon>Caudata</taxon>
        <taxon>Salamandroidea</taxon>
        <taxon>Salamandridae</taxon>
        <taxon>Pleurodelinae</taxon>
        <taxon>Pleurodeles</taxon>
    </lineage>
</organism>
<protein>
    <submittedName>
        <fullName evidence="1">Uncharacterized protein</fullName>
    </submittedName>
</protein>
<evidence type="ECO:0000313" key="2">
    <source>
        <dbReference type="Proteomes" id="UP001066276"/>
    </source>
</evidence>
<sequence>MVPSTTGGPLVSLVGMGLMRAEHRKLVERVQETERCRADMRAAQEALTQQEAALIDRVRRLEYHSENAEDRNRLNNVQIVGLLEGTE</sequence>
<comment type="caution">
    <text evidence="1">The sequence shown here is derived from an EMBL/GenBank/DDBJ whole genome shotgun (WGS) entry which is preliminary data.</text>
</comment>
<proteinExistence type="predicted"/>
<evidence type="ECO:0000313" key="1">
    <source>
        <dbReference type="EMBL" id="KAJ1163609.1"/>
    </source>
</evidence>
<accession>A0AAV7SHV1</accession>
<gene>
    <name evidence="1" type="ORF">NDU88_004065</name>
</gene>
<keyword evidence="2" id="KW-1185">Reference proteome</keyword>
<reference evidence="1" key="1">
    <citation type="journal article" date="2022" name="bioRxiv">
        <title>Sequencing and chromosome-scale assembly of the giantPleurodeles waltlgenome.</title>
        <authorList>
            <person name="Brown T."/>
            <person name="Elewa A."/>
            <person name="Iarovenko S."/>
            <person name="Subramanian E."/>
            <person name="Araus A.J."/>
            <person name="Petzold A."/>
            <person name="Susuki M."/>
            <person name="Suzuki K.-i.T."/>
            <person name="Hayashi T."/>
            <person name="Toyoda A."/>
            <person name="Oliveira C."/>
            <person name="Osipova E."/>
            <person name="Leigh N.D."/>
            <person name="Simon A."/>
            <person name="Yun M.H."/>
        </authorList>
    </citation>
    <scope>NUCLEOTIDE SEQUENCE</scope>
    <source>
        <strain evidence="1">20211129_DDA</strain>
        <tissue evidence="1">Liver</tissue>
    </source>
</reference>